<dbReference type="AlphaFoldDB" id="A0AAY4DF49"/>
<reference evidence="3" key="2">
    <citation type="submission" date="2025-08" db="UniProtKB">
        <authorList>
            <consortium name="Ensembl"/>
        </authorList>
    </citation>
    <scope>IDENTIFICATION</scope>
</reference>
<dbReference type="PANTHER" id="PTHR47014">
    <property type="entry name" value="PLECKSTRIN HOMOLOGY DOMAIN-CONTAINING FAMILY S MEMBER 1"/>
    <property type="match status" value="1"/>
</dbReference>
<feature type="region of interest" description="Disordered" evidence="1">
    <location>
        <begin position="136"/>
        <end position="184"/>
    </location>
</feature>
<feature type="compositionally biased region" description="Basic and acidic residues" evidence="1">
    <location>
        <begin position="139"/>
        <end position="153"/>
    </location>
</feature>
<reference evidence="3" key="3">
    <citation type="submission" date="2025-09" db="UniProtKB">
        <authorList>
            <consortium name="Ensembl"/>
        </authorList>
    </citation>
    <scope>IDENTIFICATION</scope>
</reference>
<dbReference type="SMART" id="SM00233">
    <property type="entry name" value="PH"/>
    <property type="match status" value="1"/>
</dbReference>
<name>A0AAY4DF49_9TELE</name>
<evidence type="ECO:0000313" key="4">
    <source>
        <dbReference type="Proteomes" id="UP000694580"/>
    </source>
</evidence>
<sequence>MTTTFYTGMPEEVLSGFLIKSPPLKKFNYVKAWKKRFFVFYKMADDVYDLYYFKNENKENPLGDIKLSAVSKILICPENHRMWTWIQKSFKCSRTSVILLRTGYRDFFLIGENSTEMDRWYSMLSKGLKRLSQSVQINKESDESRSAARKDSVSQEDSTYDNVNLEDSSEKSEENGDENSSGRHSMDLLSLQDALANICPELRNAPMEPSGNSDLRTEETSPTMTNEQETPHYQRPRSCSWFSDEAQAK</sequence>
<feature type="region of interest" description="Disordered" evidence="1">
    <location>
        <begin position="200"/>
        <end position="249"/>
    </location>
</feature>
<feature type="compositionally biased region" description="Polar residues" evidence="1">
    <location>
        <begin position="210"/>
        <end position="228"/>
    </location>
</feature>
<organism evidence="3 4">
    <name type="scientific">Denticeps clupeoides</name>
    <name type="common">denticle herring</name>
    <dbReference type="NCBI Taxonomy" id="299321"/>
    <lineage>
        <taxon>Eukaryota</taxon>
        <taxon>Metazoa</taxon>
        <taxon>Chordata</taxon>
        <taxon>Craniata</taxon>
        <taxon>Vertebrata</taxon>
        <taxon>Euteleostomi</taxon>
        <taxon>Actinopterygii</taxon>
        <taxon>Neopterygii</taxon>
        <taxon>Teleostei</taxon>
        <taxon>Clupei</taxon>
        <taxon>Clupeiformes</taxon>
        <taxon>Denticipitoidei</taxon>
        <taxon>Denticipitidae</taxon>
        <taxon>Denticeps</taxon>
    </lineage>
</organism>
<dbReference type="InterPro" id="IPR042986">
    <property type="entry name" value="PLEKHS1"/>
</dbReference>
<dbReference type="Proteomes" id="UP000694580">
    <property type="component" value="Chromosome 8"/>
</dbReference>
<dbReference type="RefSeq" id="XP_028844243.1">
    <property type="nucleotide sequence ID" value="XM_028988410.1"/>
</dbReference>
<feature type="compositionally biased region" description="Polar residues" evidence="1">
    <location>
        <begin position="155"/>
        <end position="166"/>
    </location>
</feature>
<feature type="domain" description="PH" evidence="2">
    <location>
        <begin position="11"/>
        <end position="129"/>
    </location>
</feature>
<reference evidence="3 4" key="1">
    <citation type="submission" date="2020-06" db="EMBL/GenBank/DDBJ databases">
        <authorList>
            <consortium name="Wellcome Sanger Institute Data Sharing"/>
        </authorList>
    </citation>
    <scope>NUCLEOTIDE SEQUENCE [LARGE SCALE GENOMIC DNA]</scope>
</reference>
<dbReference type="RefSeq" id="XP_028844244.1">
    <property type="nucleotide sequence ID" value="XM_028988411.1"/>
</dbReference>
<gene>
    <name evidence="3" type="primary">plekhs1.4</name>
</gene>
<proteinExistence type="predicted"/>
<accession>A0AAY4DF49</accession>
<dbReference type="Gene3D" id="2.30.29.30">
    <property type="entry name" value="Pleckstrin-homology domain (PH domain)/Phosphotyrosine-binding domain (PTB)"/>
    <property type="match status" value="1"/>
</dbReference>
<dbReference type="InterPro" id="IPR011993">
    <property type="entry name" value="PH-like_dom_sf"/>
</dbReference>
<dbReference type="GeneTree" id="ENSGT00390000006729"/>
<dbReference type="InterPro" id="IPR001849">
    <property type="entry name" value="PH_domain"/>
</dbReference>
<dbReference type="PANTHER" id="PTHR47014:SF1">
    <property type="entry name" value="PLECKSTRIN HOMOLOGY DOMAIN-CONTAINING FAMILY S MEMBER 1"/>
    <property type="match status" value="1"/>
</dbReference>
<protein>
    <recommendedName>
        <fullName evidence="2">PH domain-containing protein</fullName>
    </recommendedName>
</protein>
<keyword evidence="4" id="KW-1185">Reference proteome</keyword>
<feature type="compositionally biased region" description="Basic and acidic residues" evidence="1">
    <location>
        <begin position="168"/>
        <end position="184"/>
    </location>
</feature>
<evidence type="ECO:0000256" key="1">
    <source>
        <dbReference type="SAM" id="MobiDB-lite"/>
    </source>
</evidence>
<dbReference type="GeneID" id="114795307"/>
<evidence type="ECO:0000259" key="2">
    <source>
        <dbReference type="PROSITE" id="PS50003"/>
    </source>
</evidence>
<dbReference type="Pfam" id="PF00169">
    <property type="entry name" value="PH"/>
    <property type="match status" value="1"/>
</dbReference>
<evidence type="ECO:0000313" key="3">
    <source>
        <dbReference type="Ensembl" id="ENSDCDP00010042881.1"/>
    </source>
</evidence>
<dbReference type="SUPFAM" id="SSF50729">
    <property type="entry name" value="PH domain-like"/>
    <property type="match status" value="1"/>
</dbReference>
<dbReference type="PROSITE" id="PS50003">
    <property type="entry name" value="PH_DOMAIN"/>
    <property type="match status" value="1"/>
</dbReference>
<dbReference type="Ensembl" id="ENSDCDT00010052929.1">
    <property type="protein sequence ID" value="ENSDCDP00010042881.1"/>
    <property type="gene ID" value="ENSDCDG00010026887.1"/>
</dbReference>